<feature type="non-terminal residue" evidence="1">
    <location>
        <position position="1"/>
    </location>
</feature>
<evidence type="ECO:0000313" key="1">
    <source>
        <dbReference type="EMBL" id="MBO1267068.1"/>
    </source>
</evidence>
<evidence type="ECO:0000313" key="2">
    <source>
        <dbReference type="Proteomes" id="UP000664164"/>
    </source>
</evidence>
<reference evidence="1" key="1">
    <citation type="submission" date="2021-03" db="EMBL/GenBank/DDBJ databases">
        <title>A new species, PO-11, isolated from a karst cave deposit.</title>
        <authorList>
            <person name="Zhaoxiaoyong W."/>
        </authorList>
    </citation>
    <scope>NUCLEOTIDE SEQUENCE</scope>
    <source>
        <strain evidence="1">PO-11</strain>
    </source>
</reference>
<proteinExistence type="predicted"/>
<dbReference type="EMBL" id="JAFNLL010000004">
    <property type="protein sequence ID" value="MBO1267068.1"/>
    <property type="molecule type" value="Genomic_DNA"/>
</dbReference>
<dbReference type="RefSeq" id="WP_207614870.1">
    <property type="nucleotide sequence ID" value="NZ_JAFNLL010000004.1"/>
</dbReference>
<gene>
    <name evidence="1" type="ORF">J1902_03585</name>
</gene>
<organism evidence="1 2">
    <name type="scientific">Arthrobacter cavernae</name>
    <dbReference type="NCBI Taxonomy" id="2817681"/>
    <lineage>
        <taxon>Bacteria</taxon>
        <taxon>Bacillati</taxon>
        <taxon>Actinomycetota</taxon>
        <taxon>Actinomycetes</taxon>
        <taxon>Micrococcales</taxon>
        <taxon>Micrococcaceae</taxon>
        <taxon>Arthrobacter</taxon>
    </lineage>
</organism>
<name>A0A939HGT6_9MICC</name>
<keyword evidence="2" id="KW-1185">Reference proteome</keyword>
<comment type="caution">
    <text evidence="1">The sequence shown here is derived from an EMBL/GenBank/DDBJ whole genome shotgun (WGS) entry which is preliminary data.</text>
</comment>
<protein>
    <submittedName>
        <fullName evidence="1">Uncharacterized protein</fullName>
    </submittedName>
</protein>
<dbReference type="Proteomes" id="UP000664164">
    <property type="component" value="Unassembled WGS sequence"/>
</dbReference>
<sequence length="148" mass="16021">GADLYGADLYGADLYGQTLDKLPRAFIEACSRDILFIMEHLKAEVPFLKEKLLAGEVDGSQYEGDCACLVGSLAKGKETSVANVCSTIPYYTKGTHNPGEQWFLNIHEGDMPADNAFSKHAVSLCNQVLGLPLEDGLKVVAKIEVKEA</sequence>
<accession>A0A939HGT6</accession>
<dbReference type="AlphaFoldDB" id="A0A939HGT6"/>